<sequence>MPAAMKPILISCVDGYRRNGTQACSRFDIGPAVQLPRPSSFLLNFLRAASEHDADTAPEVMLCKRVASAVRITLSSYTFDAMAKLALLMLLARLTVANTFHQDDIIHFPSRDTSSSTPNFKRAADPCAAITQAWEERMRTVPLEMRQGKLLALDLRPSVATACLESVPLNKQKNLQLLTYLKPFLELQSTIGIISNPPEEYLLSGVDFPGGMDAMQSKLENNEYKSQTEFVNDLMSLIVSFNDNHLAYNAALNMAFRRGRTGIATVRSISSDGLQMPEIFFDSDLLGQGNKPPSAVESIDGVEVSLFMEQLAIGLEGSPQDPDAQYNRLFPSLAGMTTGQGKGMIPLSIFDIPDNHTVKFKNGTSRVVLNEIVTLRDVDLTGIRSGQDFQNKFESPQGVKLPQPPASSPTQSSAPSPPSPPAPQRTLQGYPKPLIEHPQGLMSGYLPDGEGLENTAVITILGFTSLRGQVSLKDPAQISDLLRGARDVVFKTAAAAKQQGREKLVIDLQANGGGKLQLVEFLYRSFFPEAAFDTADRYRLTDGLKFIAQADYESFAENDIQLDALPMGLDEKPITDAKIFFKANPVKGQNATTAFTSDKTKQYLVNPDEFLPGSAQAANGAKAEAPWKPEDMVILTDGLCSSACASFTGLMVRNVGIRTVALGGRPLSLPMQAIGGVKGGRVNSFAEIRDLFEHARQQSNMSAEARQFLQSHDKSIPSIGDSPLRPLVDEKFGGSINIRNTYTLDDLDGFPLQFKYKAANCRLFYTKDMIQDITATWNRVAGIAFRGAPCAPGSTVNKNGTIGFETPGFTKDVKSRVRGLPVPTIPNRG</sequence>
<dbReference type="InterPro" id="IPR029045">
    <property type="entry name" value="ClpP/crotonase-like_dom_sf"/>
</dbReference>
<dbReference type="InterPro" id="IPR052766">
    <property type="entry name" value="S41A_metabolite_peptidase"/>
</dbReference>
<evidence type="ECO:0000313" key="4">
    <source>
        <dbReference type="Proteomes" id="UP000245956"/>
    </source>
</evidence>
<comment type="caution">
    <text evidence="3">The sequence shown here is derived from an EMBL/GenBank/DDBJ whole genome shotgun (WGS) entry which is preliminary data.</text>
</comment>
<feature type="domain" description="CPAF-like PDZ" evidence="2">
    <location>
        <begin position="265"/>
        <end position="376"/>
    </location>
</feature>
<name>A0A2U3E2T3_PURLI</name>
<dbReference type="PANTHER" id="PTHR37049:SF4">
    <property type="entry name" value="RHODANESE DOMAIN-CONTAINING PROTEIN"/>
    <property type="match status" value="1"/>
</dbReference>
<organism evidence="3 4">
    <name type="scientific">Purpureocillium lilacinum</name>
    <name type="common">Paecilomyces lilacinus</name>
    <dbReference type="NCBI Taxonomy" id="33203"/>
    <lineage>
        <taxon>Eukaryota</taxon>
        <taxon>Fungi</taxon>
        <taxon>Dikarya</taxon>
        <taxon>Ascomycota</taxon>
        <taxon>Pezizomycotina</taxon>
        <taxon>Sordariomycetes</taxon>
        <taxon>Hypocreomycetidae</taxon>
        <taxon>Hypocreales</taxon>
        <taxon>Ophiocordycipitaceae</taxon>
        <taxon>Purpureocillium</taxon>
    </lineage>
</organism>
<dbReference type="EMBL" id="LCWV01000014">
    <property type="protein sequence ID" value="PWI68818.1"/>
    <property type="molecule type" value="Genomic_DNA"/>
</dbReference>
<reference evidence="3 4" key="1">
    <citation type="journal article" date="2016" name="Front. Microbiol.">
        <title>Genome and transcriptome sequences reveal the specific parasitism of the nematophagous Purpureocillium lilacinum 36-1.</title>
        <authorList>
            <person name="Xie J."/>
            <person name="Li S."/>
            <person name="Mo C."/>
            <person name="Xiao X."/>
            <person name="Peng D."/>
            <person name="Wang G."/>
            <person name="Xiao Y."/>
        </authorList>
    </citation>
    <scope>NUCLEOTIDE SEQUENCE [LARGE SCALE GENOMIC DNA]</scope>
    <source>
        <strain evidence="3 4">36-1</strain>
    </source>
</reference>
<proteinExistence type="predicted"/>
<evidence type="ECO:0000259" key="2">
    <source>
        <dbReference type="Pfam" id="PF23658"/>
    </source>
</evidence>
<accession>A0A2U3E2T3</accession>
<evidence type="ECO:0000256" key="1">
    <source>
        <dbReference type="SAM" id="MobiDB-lite"/>
    </source>
</evidence>
<dbReference type="InterPro" id="IPR056186">
    <property type="entry name" value="PDZ_CPAF-rel"/>
</dbReference>
<dbReference type="PANTHER" id="PTHR37049">
    <property type="entry name" value="PEPTIDASE S41 FAMILY PROTEIN"/>
    <property type="match status" value="1"/>
</dbReference>
<dbReference type="AlphaFoldDB" id="A0A2U3E2T3"/>
<evidence type="ECO:0000313" key="3">
    <source>
        <dbReference type="EMBL" id="PWI68818.1"/>
    </source>
</evidence>
<dbReference type="Pfam" id="PF23658">
    <property type="entry name" value="PDZ_CPAF_rel"/>
    <property type="match status" value="1"/>
</dbReference>
<protein>
    <recommendedName>
        <fullName evidence="2">CPAF-like PDZ domain-containing protein</fullName>
    </recommendedName>
</protein>
<dbReference type="Proteomes" id="UP000245956">
    <property type="component" value="Unassembled WGS sequence"/>
</dbReference>
<dbReference type="SUPFAM" id="SSF52096">
    <property type="entry name" value="ClpP/crotonase"/>
    <property type="match status" value="1"/>
</dbReference>
<gene>
    <name evidence="3" type="ORF">PCL_01907</name>
</gene>
<dbReference type="Gene3D" id="3.90.226.10">
    <property type="entry name" value="2-enoyl-CoA Hydratase, Chain A, domain 1"/>
    <property type="match status" value="1"/>
</dbReference>
<feature type="region of interest" description="Disordered" evidence="1">
    <location>
        <begin position="388"/>
        <end position="433"/>
    </location>
</feature>